<organism evidence="4">
    <name type="scientific">Lepeophtheirus salmonis</name>
    <name type="common">Salmon louse</name>
    <name type="synonym">Caligus salmonis</name>
    <dbReference type="NCBI Taxonomy" id="72036"/>
    <lineage>
        <taxon>Eukaryota</taxon>
        <taxon>Metazoa</taxon>
        <taxon>Ecdysozoa</taxon>
        <taxon>Arthropoda</taxon>
        <taxon>Crustacea</taxon>
        <taxon>Multicrustacea</taxon>
        <taxon>Hexanauplia</taxon>
        <taxon>Copepoda</taxon>
        <taxon>Siphonostomatoida</taxon>
        <taxon>Caligidae</taxon>
        <taxon>Lepeophtheirus</taxon>
    </lineage>
</organism>
<comment type="function">
    <text evidence="2">Component of the cytosolic iron-sulfur (Fe/S) protein assembly machinery. Required for maturation of extramitochondrial Fe/S proteins.</text>
</comment>
<dbReference type="AlphaFoldDB" id="D3PH06"/>
<dbReference type="Gene3D" id="3.40.950.10">
    <property type="entry name" value="Fe-only Hydrogenase (Larger Subunit), Chain L, domain 3"/>
    <property type="match status" value="1"/>
</dbReference>
<evidence type="ECO:0000256" key="2">
    <source>
        <dbReference type="ARBA" id="ARBA00025700"/>
    </source>
</evidence>
<protein>
    <submittedName>
        <fullName evidence="4">Probable cytosolic Fe-S cluster assembly factor GL21135</fullName>
    </submittedName>
</protein>
<dbReference type="InterPro" id="IPR004108">
    <property type="entry name" value="Fe_hydrogenase_lsu_C"/>
</dbReference>
<comment type="similarity">
    <text evidence="1">Belongs to the NARF family.</text>
</comment>
<evidence type="ECO:0000256" key="1">
    <source>
        <dbReference type="ARBA" id="ARBA00006596"/>
    </source>
</evidence>
<dbReference type="Gene3D" id="3.40.50.1780">
    <property type="match status" value="1"/>
</dbReference>
<feature type="domain" description="Iron hydrogenase large subunit C-terminal" evidence="3">
    <location>
        <begin position="98"/>
        <end position="384"/>
    </location>
</feature>
<dbReference type="PANTHER" id="PTHR11615">
    <property type="entry name" value="NITRATE, FORMATE, IRON DEHYDROGENASE"/>
    <property type="match status" value="1"/>
</dbReference>
<gene>
    <name evidence="4" type="primary">NARF</name>
</gene>
<name>D3PH06_LEPSM</name>
<evidence type="ECO:0000259" key="3">
    <source>
        <dbReference type="Pfam" id="PF02906"/>
    </source>
</evidence>
<dbReference type="OrthoDB" id="10253113at2759"/>
<accession>D3PH06</accession>
<dbReference type="EMBL" id="BT120912">
    <property type="protein sequence ID" value="ADD24552.1"/>
    <property type="molecule type" value="mRNA"/>
</dbReference>
<dbReference type="InterPro" id="IPR050340">
    <property type="entry name" value="Cytosolic_Fe-S_CAF"/>
</dbReference>
<reference evidence="4" key="1">
    <citation type="submission" date="2010-03" db="EMBL/GenBank/DDBJ databases">
        <title>Lepeophtheirus salmonis ESTs and full-length cDNAs.</title>
        <authorList>
            <person name="Yasuike M."/>
            <person name="von Schalburg K."/>
            <person name="Cooper G."/>
            <person name="Leong J."/>
            <person name="Jones S.R.M."/>
            <person name="Koop B.F."/>
        </authorList>
    </citation>
    <scope>NUCLEOTIDE SEQUENCE</scope>
    <source>
        <tissue evidence="4">Whole</tissue>
    </source>
</reference>
<dbReference type="Pfam" id="PF02906">
    <property type="entry name" value="Fe_hyd_lg_C"/>
    <property type="match status" value="1"/>
</dbReference>
<dbReference type="SUPFAM" id="SSF53920">
    <property type="entry name" value="Fe-only hydrogenase"/>
    <property type="match status" value="1"/>
</dbReference>
<dbReference type="InterPro" id="IPR009016">
    <property type="entry name" value="Fe_hydrogenase"/>
</dbReference>
<sequence length="449" mass="50003">MPVMESRGFSGAIQLTGLDDFITPSLACIKPVDSTNNNSSESAQDLESKPPQKATISLTDCLACAGCVTTAESVLVEAQSSDELRKRFQSKGKVYDVLIVSVSTQSLISLSNKFGLSLSQTSNVIINYFKSLGVDYIYNLKICEDIALQEQSIETILHLSQGNKGPILTSSCPGWICYAEKTHGDWILPYISKVKSPQQIMGALVKSWGANNIYNTESTRICHVTVMPCFDKKLEASRRDFMDSNNIPDVDLATTSVELEQMILADNFSLHDIPESYAFDKIFESCSNELEVNHGSGSGGFCESIFLDTIKSLFDDNDPSLDYNMRKNLDFMELKYEKNGRKIHFGVANGFRNIQNIVQMLKRKKCDFDFIEIMACPSGCLNGGAQAVPEDIDNKVFISTIKELYNSLPKTRSSNNNSLPKDLYSELKPLFYTNYHAIPKETNGLTIEW</sequence>
<proteinExistence type="evidence at transcript level"/>
<evidence type="ECO:0000313" key="4">
    <source>
        <dbReference type="EMBL" id="ADD24552.1"/>
    </source>
</evidence>